<protein>
    <submittedName>
        <fullName evidence="2">Uncharacterized protein</fullName>
    </submittedName>
</protein>
<reference evidence="2" key="1">
    <citation type="submission" date="2022-07" db="EMBL/GenBank/DDBJ databases">
        <title>Genome Sequence of Agrocybe chaxingu.</title>
        <authorList>
            <person name="Buettner E."/>
        </authorList>
    </citation>
    <scope>NUCLEOTIDE SEQUENCE</scope>
    <source>
        <strain evidence="2">MP-N11</strain>
    </source>
</reference>
<gene>
    <name evidence="2" type="ORF">NLJ89_g12391</name>
</gene>
<name>A0A9W8JUI9_9AGAR</name>
<organism evidence="2 3">
    <name type="scientific">Agrocybe chaxingu</name>
    <dbReference type="NCBI Taxonomy" id="84603"/>
    <lineage>
        <taxon>Eukaryota</taxon>
        <taxon>Fungi</taxon>
        <taxon>Dikarya</taxon>
        <taxon>Basidiomycota</taxon>
        <taxon>Agaricomycotina</taxon>
        <taxon>Agaricomycetes</taxon>
        <taxon>Agaricomycetidae</taxon>
        <taxon>Agaricales</taxon>
        <taxon>Agaricineae</taxon>
        <taxon>Strophariaceae</taxon>
        <taxon>Agrocybe</taxon>
    </lineage>
</organism>
<dbReference type="Proteomes" id="UP001148786">
    <property type="component" value="Unassembled WGS sequence"/>
</dbReference>
<keyword evidence="3" id="KW-1185">Reference proteome</keyword>
<feature type="region of interest" description="Disordered" evidence="1">
    <location>
        <begin position="1"/>
        <end position="33"/>
    </location>
</feature>
<sequence>MLMSTTDEWGPTHSQQPQGSSISKSNSNRHVLPPVLTVDSPPALFVFLSYLRLLPTFRHIFHCPTPTPISAPQPARRDHTPAFHSLLLALLNSSYSSNPVRDAF</sequence>
<comment type="caution">
    <text evidence="2">The sequence shown here is derived from an EMBL/GenBank/DDBJ whole genome shotgun (WGS) entry which is preliminary data.</text>
</comment>
<proteinExistence type="predicted"/>
<evidence type="ECO:0000256" key="1">
    <source>
        <dbReference type="SAM" id="MobiDB-lite"/>
    </source>
</evidence>
<evidence type="ECO:0000313" key="3">
    <source>
        <dbReference type="Proteomes" id="UP001148786"/>
    </source>
</evidence>
<dbReference type="AlphaFoldDB" id="A0A9W8JUI9"/>
<dbReference type="EMBL" id="JANKHO010004213">
    <property type="protein sequence ID" value="KAJ3478069.1"/>
    <property type="molecule type" value="Genomic_DNA"/>
</dbReference>
<accession>A0A9W8JUI9</accession>
<feature type="compositionally biased region" description="Polar residues" evidence="1">
    <location>
        <begin position="1"/>
        <end position="29"/>
    </location>
</feature>
<evidence type="ECO:0000313" key="2">
    <source>
        <dbReference type="EMBL" id="KAJ3478069.1"/>
    </source>
</evidence>